<dbReference type="InterPro" id="IPR008979">
    <property type="entry name" value="Galactose-bd-like_sf"/>
</dbReference>
<dbReference type="SMART" id="SM00020">
    <property type="entry name" value="Tryp_SPc"/>
    <property type="match status" value="1"/>
</dbReference>
<dbReference type="PROSITE" id="PS50240">
    <property type="entry name" value="TRYPSIN_DOM"/>
    <property type="match status" value="1"/>
</dbReference>
<feature type="disulfide bond" evidence="2">
    <location>
        <begin position="36"/>
        <end position="51"/>
    </location>
</feature>
<name>A0ABP0G418_CLALP</name>
<dbReference type="InterPro" id="IPR001254">
    <property type="entry name" value="Trypsin_dom"/>
</dbReference>
<feature type="disulfide bond" evidence="2">
    <location>
        <begin position="24"/>
        <end position="42"/>
    </location>
</feature>
<dbReference type="CDD" id="cd00112">
    <property type="entry name" value="LDLa"/>
    <property type="match status" value="5"/>
</dbReference>
<dbReference type="Pfam" id="PF00754">
    <property type="entry name" value="F5_F8_type_C"/>
    <property type="match status" value="1"/>
</dbReference>
<evidence type="ECO:0000256" key="3">
    <source>
        <dbReference type="RuleBase" id="RU363034"/>
    </source>
</evidence>
<feature type="disulfide bond" evidence="2">
    <location>
        <begin position="479"/>
        <end position="494"/>
    </location>
</feature>
<keyword evidence="3" id="KW-0720">Serine protease</keyword>
<evidence type="ECO:0000259" key="5">
    <source>
        <dbReference type="PROSITE" id="PS50022"/>
    </source>
</evidence>
<dbReference type="InterPro" id="IPR018114">
    <property type="entry name" value="TRYPSIN_HIS"/>
</dbReference>
<feature type="disulfide bond" evidence="2">
    <location>
        <begin position="350"/>
        <end position="368"/>
    </location>
</feature>
<feature type="domain" description="Peptidase S1" evidence="6">
    <location>
        <begin position="523"/>
        <end position="759"/>
    </location>
</feature>
<dbReference type="InterPro" id="IPR009003">
    <property type="entry name" value="Peptidase_S1_PA"/>
</dbReference>
<dbReference type="Gene3D" id="2.60.120.260">
    <property type="entry name" value="Galactose-binding domain-like"/>
    <property type="match status" value="1"/>
</dbReference>
<dbReference type="PROSITE" id="PS01285">
    <property type="entry name" value="FA58C_1"/>
    <property type="match status" value="1"/>
</dbReference>
<evidence type="ECO:0000313" key="7">
    <source>
        <dbReference type="EMBL" id="CAK8686586.1"/>
    </source>
</evidence>
<proteinExistence type="predicted"/>
<dbReference type="CDD" id="cd00190">
    <property type="entry name" value="Tryp_SPc"/>
    <property type="match status" value="1"/>
</dbReference>
<dbReference type="Pfam" id="PF00057">
    <property type="entry name" value="Ldl_recept_a"/>
    <property type="match status" value="3"/>
</dbReference>
<dbReference type="PANTHER" id="PTHR24252">
    <property type="entry name" value="ACROSIN-RELATED"/>
    <property type="match status" value="1"/>
</dbReference>
<keyword evidence="8" id="KW-1185">Reference proteome</keyword>
<dbReference type="PROSITE" id="PS01209">
    <property type="entry name" value="LDLRA_1"/>
    <property type="match status" value="3"/>
</dbReference>
<dbReference type="SUPFAM" id="SSF50494">
    <property type="entry name" value="Trypsin-like serine proteases"/>
    <property type="match status" value="1"/>
</dbReference>
<feature type="disulfide bond" evidence="2">
    <location>
        <begin position="437"/>
        <end position="452"/>
    </location>
</feature>
<dbReference type="PROSITE" id="PS50068">
    <property type="entry name" value="LDLRA_2"/>
    <property type="match status" value="5"/>
</dbReference>
<protein>
    <submittedName>
        <fullName evidence="7">Uncharacterized protein</fullName>
    </submittedName>
</protein>
<feature type="disulfide bond" evidence="2">
    <location>
        <begin position="399"/>
        <end position="414"/>
    </location>
</feature>
<evidence type="ECO:0000313" key="8">
    <source>
        <dbReference type="Proteomes" id="UP001642483"/>
    </source>
</evidence>
<feature type="disulfide bond" evidence="2">
    <location>
        <begin position="343"/>
        <end position="355"/>
    </location>
</feature>
<dbReference type="PROSITE" id="PS00135">
    <property type="entry name" value="TRYPSIN_SER"/>
    <property type="match status" value="1"/>
</dbReference>
<feature type="disulfide bond" evidence="2">
    <location>
        <begin position="380"/>
        <end position="392"/>
    </location>
</feature>
<reference evidence="7 8" key="1">
    <citation type="submission" date="2024-02" db="EMBL/GenBank/DDBJ databases">
        <authorList>
            <person name="Daric V."/>
            <person name="Darras S."/>
        </authorList>
    </citation>
    <scope>NUCLEOTIDE SEQUENCE [LARGE SCALE GENOMIC DNA]</scope>
</reference>
<dbReference type="SMART" id="SM00042">
    <property type="entry name" value="CUB"/>
    <property type="match status" value="1"/>
</dbReference>
<keyword evidence="1 2" id="KW-1015">Disulfide bond</keyword>
<dbReference type="PRINTS" id="PR00261">
    <property type="entry name" value="LDLRECEPTOR"/>
</dbReference>
<dbReference type="CDD" id="cd00057">
    <property type="entry name" value="FA58C"/>
    <property type="match status" value="1"/>
</dbReference>
<dbReference type="Pfam" id="PF00089">
    <property type="entry name" value="Trypsin"/>
    <property type="match status" value="1"/>
</dbReference>
<evidence type="ECO:0000259" key="6">
    <source>
        <dbReference type="PROSITE" id="PS50240"/>
    </source>
</evidence>
<dbReference type="InterPro" id="IPR000421">
    <property type="entry name" value="FA58C"/>
</dbReference>
<dbReference type="CDD" id="cd00041">
    <property type="entry name" value="CUB"/>
    <property type="match status" value="1"/>
</dbReference>
<dbReference type="Gene3D" id="2.40.10.10">
    <property type="entry name" value="Trypsin-like serine proteases"/>
    <property type="match status" value="1"/>
</dbReference>
<dbReference type="PROSITE" id="PS00134">
    <property type="entry name" value="TRYPSIN_HIS"/>
    <property type="match status" value="1"/>
</dbReference>
<feature type="disulfide bond" evidence="2">
    <location>
        <begin position="362"/>
        <end position="377"/>
    </location>
</feature>
<feature type="disulfide bond" evidence="2">
    <location>
        <begin position="387"/>
        <end position="405"/>
    </location>
</feature>
<dbReference type="SUPFAM" id="SSF49854">
    <property type="entry name" value="Spermadhesin, CUB domain"/>
    <property type="match status" value="1"/>
</dbReference>
<dbReference type="InterPro" id="IPR023415">
    <property type="entry name" value="LDLR_class-A_CS"/>
</dbReference>
<dbReference type="PROSITE" id="PS50022">
    <property type="entry name" value="FA58C_3"/>
    <property type="match status" value="1"/>
</dbReference>
<dbReference type="PROSITE" id="PS01286">
    <property type="entry name" value="FA58C_2"/>
    <property type="match status" value="1"/>
</dbReference>
<dbReference type="InterPro" id="IPR002172">
    <property type="entry name" value="LDrepeatLR_classA_rpt"/>
</dbReference>
<comment type="caution">
    <text evidence="2">Lacks conserved residue(s) required for the propagation of feature annotation.</text>
</comment>
<feature type="domain" description="F5/8 type C" evidence="5">
    <location>
        <begin position="178"/>
        <end position="330"/>
    </location>
</feature>
<evidence type="ECO:0000259" key="4">
    <source>
        <dbReference type="PROSITE" id="PS01180"/>
    </source>
</evidence>
<dbReference type="SMART" id="SM00192">
    <property type="entry name" value="LDLa"/>
    <property type="match status" value="5"/>
</dbReference>
<accession>A0ABP0G418</accession>
<feature type="domain" description="CUB" evidence="4">
    <location>
        <begin position="55"/>
        <end position="165"/>
    </location>
</feature>
<dbReference type="PANTHER" id="PTHR24252:SF7">
    <property type="entry name" value="HYALIN"/>
    <property type="match status" value="1"/>
</dbReference>
<keyword evidence="3" id="KW-0378">Hydrolase</keyword>
<dbReference type="InterPro" id="IPR036055">
    <property type="entry name" value="LDL_receptor-like_sf"/>
</dbReference>
<gene>
    <name evidence="7" type="ORF">CVLEPA_LOCUS18506</name>
</gene>
<dbReference type="InterPro" id="IPR033116">
    <property type="entry name" value="TRYPSIN_SER"/>
</dbReference>
<dbReference type="InterPro" id="IPR000859">
    <property type="entry name" value="CUB_dom"/>
</dbReference>
<dbReference type="InterPro" id="IPR035914">
    <property type="entry name" value="Sperma_CUB_dom_sf"/>
</dbReference>
<dbReference type="Pfam" id="PF00431">
    <property type="entry name" value="CUB"/>
    <property type="match status" value="1"/>
</dbReference>
<dbReference type="Gene3D" id="2.60.120.290">
    <property type="entry name" value="Spermadhesin, CUB domain"/>
    <property type="match status" value="1"/>
</dbReference>
<dbReference type="SMART" id="SM00231">
    <property type="entry name" value="FA58C"/>
    <property type="match status" value="1"/>
</dbReference>
<sequence length="763" mass="85272">MSLNSFNFSVTWIDGGPCPGRFHCAESSCLDWSKVCDETDDCPGGEDEISCPSGCESLRDRKVAEGQLSSLYHPRYYPDNLRCLWRIKAESNQLIQLKFNFFNTEENVDLLKVFNGFGREKRLSGWFSGTRTPTVFRSRYHQITLQFTSDQSVNRPGFNISYKMDLPKNLPACGGNQTIPVPLGMESGKIRNRQITSSSVLTGHWAAHNARLRNSRSAWASSVTQPKRLQWLQIDFEKASLLTGVAVQGFRAGRDFYVTSFVIHYSVDGKNWVKYTSRLSLNAKVFSGNNGSFSIKHHDFDHPFVTRFLRIIPRTWVGSCTVLRTEVYGCEDLGQLKPSQQGCSESNFECSDGSCILREAYCDGVIDCDDGSDERRCSGCRWNEIECFSGECVPSAARCDGNRDCRDGSDEFQCSSCGEDDFLCADESACISRKWRCDGFKDCLDMSDEQGCGHGWLCNVSSNFRCNDGGCVSGINVMCNDVAECQDHSDEALCDCGIKDPRDEAKSNNTRLNQELVHRVPRIVGGTASEPHSWPWQVSLRRSVGGAHFCGATLVGREWLVTAAHCLVGVTRENVKAKVGLHYRVSDSQPTRDMDVKEIYMHPRYDDQTYDFDVALLRLKTPVTFSDEISPICVPPFTHMFHPDQKCWITGWGSSYKDGPGSDLLQEVEVTIMTSLICNRPMWYAGKITHRMFCAGHITGKADSCQGDSGGPLACQERGNGRWFLAGIVSWGSGCGNLFKPGVYTKVTEVSHWLKEIMSEDST</sequence>
<dbReference type="SUPFAM" id="SSF57424">
    <property type="entry name" value="LDL receptor-like module"/>
    <property type="match status" value="4"/>
</dbReference>
<comment type="caution">
    <text evidence="7">The sequence shown here is derived from an EMBL/GenBank/DDBJ whole genome shotgun (WGS) entry which is preliminary data.</text>
</comment>
<dbReference type="EMBL" id="CAWYQH010000102">
    <property type="protein sequence ID" value="CAK8686586.1"/>
    <property type="molecule type" value="Genomic_DNA"/>
</dbReference>
<organism evidence="7 8">
    <name type="scientific">Clavelina lepadiformis</name>
    <name type="common">Light-bulb sea squirt</name>
    <name type="synonym">Ascidia lepadiformis</name>
    <dbReference type="NCBI Taxonomy" id="159417"/>
    <lineage>
        <taxon>Eukaryota</taxon>
        <taxon>Metazoa</taxon>
        <taxon>Chordata</taxon>
        <taxon>Tunicata</taxon>
        <taxon>Ascidiacea</taxon>
        <taxon>Aplousobranchia</taxon>
        <taxon>Clavelinidae</taxon>
        <taxon>Clavelina</taxon>
    </lineage>
</organism>
<dbReference type="SUPFAM" id="SSF49785">
    <property type="entry name" value="Galactose-binding domain-like"/>
    <property type="match status" value="1"/>
</dbReference>
<dbReference type="PROSITE" id="PS01180">
    <property type="entry name" value="CUB"/>
    <property type="match status" value="1"/>
</dbReference>
<dbReference type="Proteomes" id="UP001642483">
    <property type="component" value="Unassembled WGS sequence"/>
</dbReference>
<evidence type="ECO:0000256" key="1">
    <source>
        <dbReference type="ARBA" id="ARBA00023157"/>
    </source>
</evidence>
<dbReference type="Gene3D" id="4.10.400.10">
    <property type="entry name" value="Low-density Lipoprotein Receptor"/>
    <property type="match status" value="5"/>
</dbReference>
<keyword evidence="3" id="KW-0645">Protease</keyword>
<dbReference type="InterPro" id="IPR043504">
    <property type="entry name" value="Peptidase_S1_PA_chymotrypsin"/>
</dbReference>
<evidence type="ECO:0000256" key="2">
    <source>
        <dbReference type="PROSITE-ProRule" id="PRU00124"/>
    </source>
</evidence>